<feature type="non-terminal residue" evidence="2">
    <location>
        <position position="249"/>
    </location>
</feature>
<evidence type="ECO:0000313" key="3">
    <source>
        <dbReference type="Proteomes" id="UP000270094"/>
    </source>
</evidence>
<reference evidence="2 3" key="1">
    <citation type="submission" date="2018-11" db="EMBL/GenBank/DDBJ databases">
        <authorList>
            <consortium name="Pathogen Informatics"/>
        </authorList>
    </citation>
    <scope>NUCLEOTIDE SEQUENCE [LARGE SCALE GENOMIC DNA]</scope>
</reference>
<feature type="compositionally biased region" description="Pro residues" evidence="1">
    <location>
        <begin position="65"/>
        <end position="74"/>
    </location>
</feature>
<dbReference type="Proteomes" id="UP000270094">
    <property type="component" value="Unassembled WGS sequence"/>
</dbReference>
<gene>
    <name evidence="2" type="ORF">SVUK_LOCUS2397</name>
</gene>
<feature type="compositionally biased region" description="Polar residues" evidence="1">
    <location>
        <begin position="213"/>
        <end position="229"/>
    </location>
</feature>
<dbReference type="OrthoDB" id="60033at2759"/>
<sequence>MQDIGGIRGVAAAASRGDGPIIADVTDEWVPGASSSGSPQNQMGQKNKQQYGNNGYNVSYSSPTAPQPSTPSPNGPAIGVASPRRQQNGNVAAPVTPNQQQSLTFTVWLLAEPLIRCEGLPLACVDGAENISLLLVSAHKDYAPYIRYIVLVSDYNVTPTREAILTDFLNGIDLSIDNCRDLLGNHWDFNLFDNVDTGEEQEQVQPEKPELENNTNNYAMPFNGGQQQLRYPGPRLALEGGPLTTTSDT</sequence>
<organism evidence="2 3">
    <name type="scientific">Strongylus vulgaris</name>
    <name type="common">Blood worm</name>
    <dbReference type="NCBI Taxonomy" id="40348"/>
    <lineage>
        <taxon>Eukaryota</taxon>
        <taxon>Metazoa</taxon>
        <taxon>Ecdysozoa</taxon>
        <taxon>Nematoda</taxon>
        <taxon>Chromadorea</taxon>
        <taxon>Rhabditida</taxon>
        <taxon>Rhabditina</taxon>
        <taxon>Rhabditomorpha</taxon>
        <taxon>Strongyloidea</taxon>
        <taxon>Strongylidae</taxon>
        <taxon>Strongylus</taxon>
    </lineage>
</organism>
<evidence type="ECO:0000313" key="2">
    <source>
        <dbReference type="EMBL" id="VDM67399.1"/>
    </source>
</evidence>
<proteinExistence type="predicted"/>
<feature type="compositionally biased region" description="Polar residues" evidence="1">
    <location>
        <begin position="33"/>
        <end position="58"/>
    </location>
</feature>
<accession>A0A3P7IKL1</accession>
<evidence type="ECO:0000256" key="1">
    <source>
        <dbReference type="SAM" id="MobiDB-lite"/>
    </source>
</evidence>
<dbReference type="AlphaFoldDB" id="A0A3P7IKL1"/>
<name>A0A3P7IKL1_STRVU</name>
<keyword evidence="3" id="KW-1185">Reference proteome</keyword>
<feature type="region of interest" description="Disordered" evidence="1">
    <location>
        <begin position="1"/>
        <end position="83"/>
    </location>
</feature>
<protein>
    <submittedName>
        <fullName evidence="2">Uncharacterized protein</fullName>
    </submittedName>
</protein>
<feature type="region of interest" description="Disordered" evidence="1">
    <location>
        <begin position="198"/>
        <end position="249"/>
    </location>
</feature>
<dbReference type="EMBL" id="UYYB01005404">
    <property type="protein sequence ID" value="VDM67399.1"/>
    <property type="molecule type" value="Genomic_DNA"/>
</dbReference>